<gene>
    <name evidence="4" type="ORF">F0L68_15030</name>
</gene>
<feature type="transmembrane region" description="Helical" evidence="2">
    <location>
        <begin position="67"/>
        <end position="88"/>
    </location>
</feature>
<dbReference type="GO" id="GO:0004190">
    <property type="term" value="F:aspartic-type endopeptidase activity"/>
    <property type="evidence" value="ECO:0007669"/>
    <property type="project" value="InterPro"/>
</dbReference>
<keyword evidence="2" id="KW-0472">Membrane</keyword>
<dbReference type="GO" id="GO:0006465">
    <property type="term" value="P:signal peptide processing"/>
    <property type="evidence" value="ECO:0007669"/>
    <property type="project" value="TreeGrafter"/>
</dbReference>
<feature type="transmembrane region" description="Helical" evidence="2">
    <location>
        <begin position="95"/>
        <end position="114"/>
    </location>
</feature>
<feature type="transmembrane region" description="Helical" evidence="2">
    <location>
        <begin position="163"/>
        <end position="190"/>
    </location>
</feature>
<proteinExistence type="inferred from homology"/>
<dbReference type="AlphaFoldDB" id="A0A5B2XFB1"/>
<feature type="domain" description="Prepilin type IV endopeptidase peptidase" evidence="3">
    <location>
        <begin position="74"/>
        <end position="183"/>
    </location>
</feature>
<feature type="transmembrane region" description="Helical" evidence="2">
    <location>
        <begin position="120"/>
        <end position="142"/>
    </location>
</feature>
<evidence type="ECO:0000313" key="5">
    <source>
        <dbReference type="Proteomes" id="UP000323454"/>
    </source>
</evidence>
<reference evidence="4 5" key="1">
    <citation type="submission" date="2019-09" db="EMBL/GenBank/DDBJ databases">
        <title>Goodfellowia gen. nov., a new genus of the Pseudonocardineae related to Actinoalloteichus, containing Goodfellowia coeruleoviolacea gen. nov., comb. nov. gen. nov., comb. nov.</title>
        <authorList>
            <person name="Labeda D."/>
        </authorList>
    </citation>
    <scope>NUCLEOTIDE SEQUENCE [LARGE SCALE GENOMIC DNA]</scope>
    <source>
        <strain evidence="4 5">AN110305</strain>
    </source>
</reference>
<accession>A0A5B2XFB1</accession>
<dbReference type="PANTHER" id="PTHR30487:SF0">
    <property type="entry name" value="PREPILIN LEADER PEPTIDASE_N-METHYLTRANSFERASE-RELATED"/>
    <property type="match status" value="1"/>
</dbReference>
<dbReference type="RefSeq" id="WP_149850165.1">
    <property type="nucleotide sequence ID" value="NZ_VUOB01000023.1"/>
</dbReference>
<dbReference type="GO" id="GO:0005886">
    <property type="term" value="C:plasma membrane"/>
    <property type="evidence" value="ECO:0007669"/>
    <property type="project" value="TreeGrafter"/>
</dbReference>
<dbReference type="EMBL" id="VUOB01000023">
    <property type="protein sequence ID" value="KAA2262003.1"/>
    <property type="molecule type" value="Genomic_DNA"/>
</dbReference>
<comment type="caution">
    <text evidence="4">The sequence shown here is derived from an EMBL/GenBank/DDBJ whole genome shotgun (WGS) entry which is preliminary data.</text>
</comment>
<sequence length="222" mass="22751">MSEKITVLSGLIAAFLTAGWVFGALGARLLRRLPRGASVRSPWCALATGLLWALVAARWFSGGLPPWWLPVPLALAWFGVLLSTTDLLHHRLPNALTLPAYPAVAALLTLAALTGGGTRVLAGAVLGCLAFGLLHLVVHLIVPGALGAGDVKLSGSLGAVLGALSWWALPLAGLLACTLTLVGGLLHAAARRPPRVELPHGPGLLAATWLLATFPAAAAVPL</sequence>
<dbReference type="Gene3D" id="1.20.120.1220">
    <property type="match status" value="1"/>
</dbReference>
<dbReference type="InterPro" id="IPR000045">
    <property type="entry name" value="Prepilin_IV_endopep_pep"/>
</dbReference>
<keyword evidence="2" id="KW-0812">Transmembrane</keyword>
<protein>
    <submittedName>
        <fullName evidence="4">Prepilin peptidase</fullName>
    </submittedName>
</protein>
<comment type="similarity">
    <text evidence="1">Belongs to the peptidase A24 family.</text>
</comment>
<evidence type="ECO:0000259" key="3">
    <source>
        <dbReference type="Pfam" id="PF01478"/>
    </source>
</evidence>
<keyword evidence="2" id="KW-1133">Transmembrane helix</keyword>
<evidence type="ECO:0000256" key="2">
    <source>
        <dbReference type="SAM" id="Phobius"/>
    </source>
</evidence>
<evidence type="ECO:0000313" key="4">
    <source>
        <dbReference type="EMBL" id="KAA2262003.1"/>
    </source>
</evidence>
<feature type="transmembrane region" description="Helical" evidence="2">
    <location>
        <begin position="42"/>
        <end position="61"/>
    </location>
</feature>
<dbReference type="OrthoDB" id="5197713at2"/>
<reference evidence="4 5" key="2">
    <citation type="submission" date="2019-09" db="EMBL/GenBank/DDBJ databases">
        <authorList>
            <person name="Jin C."/>
        </authorList>
    </citation>
    <scope>NUCLEOTIDE SEQUENCE [LARGE SCALE GENOMIC DNA]</scope>
    <source>
        <strain evidence="4 5">AN110305</strain>
    </source>
</reference>
<dbReference type="Pfam" id="PF01478">
    <property type="entry name" value="Peptidase_A24"/>
    <property type="match status" value="1"/>
</dbReference>
<dbReference type="Proteomes" id="UP000323454">
    <property type="component" value="Unassembled WGS sequence"/>
</dbReference>
<feature type="transmembrane region" description="Helical" evidence="2">
    <location>
        <begin position="6"/>
        <end position="30"/>
    </location>
</feature>
<evidence type="ECO:0000256" key="1">
    <source>
        <dbReference type="ARBA" id="ARBA00005801"/>
    </source>
</evidence>
<organism evidence="4 5">
    <name type="scientific">Solihabitans fulvus</name>
    <dbReference type="NCBI Taxonomy" id="1892852"/>
    <lineage>
        <taxon>Bacteria</taxon>
        <taxon>Bacillati</taxon>
        <taxon>Actinomycetota</taxon>
        <taxon>Actinomycetes</taxon>
        <taxon>Pseudonocardiales</taxon>
        <taxon>Pseudonocardiaceae</taxon>
        <taxon>Solihabitans</taxon>
    </lineage>
</organism>
<dbReference type="InterPro" id="IPR050882">
    <property type="entry name" value="Prepilin_peptidase/N-MTase"/>
</dbReference>
<name>A0A5B2XFB1_9PSEU</name>
<feature type="transmembrane region" description="Helical" evidence="2">
    <location>
        <begin position="202"/>
        <end position="220"/>
    </location>
</feature>
<keyword evidence="5" id="KW-1185">Reference proteome</keyword>
<dbReference type="PANTHER" id="PTHR30487">
    <property type="entry name" value="TYPE 4 PREPILIN-LIKE PROTEINS LEADER PEPTIDE-PROCESSING ENZYME"/>
    <property type="match status" value="1"/>
</dbReference>